<feature type="domain" description="N-acetyltransferase" evidence="3">
    <location>
        <begin position="3"/>
        <end position="141"/>
    </location>
</feature>
<dbReference type="Gene3D" id="3.40.630.30">
    <property type="match status" value="1"/>
</dbReference>
<dbReference type="InterPro" id="IPR016181">
    <property type="entry name" value="Acyl_CoA_acyltransferase"/>
</dbReference>
<keyword evidence="2" id="KW-0012">Acyltransferase</keyword>
<dbReference type="RefSeq" id="WP_148986161.1">
    <property type="nucleotide sequence ID" value="NZ_JBNILK010000012.1"/>
</dbReference>
<accession>A0A5D4RCE6</accession>
<evidence type="ECO:0000256" key="2">
    <source>
        <dbReference type="ARBA" id="ARBA00023315"/>
    </source>
</evidence>
<dbReference type="InterPro" id="IPR050680">
    <property type="entry name" value="YpeA/RimI_acetyltransf"/>
</dbReference>
<evidence type="ECO:0000313" key="5">
    <source>
        <dbReference type="Proteomes" id="UP000322997"/>
    </source>
</evidence>
<dbReference type="GO" id="GO:0016747">
    <property type="term" value="F:acyltransferase activity, transferring groups other than amino-acyl groups"/>
    <property type="evidence" value="ECO:0007669"/>
    <property type="project" value="InterPro"/>
</dbReference>
<gene>
    <name evidence="4" type="ORF">FZC83_21600</name>
</gene>
<evidence type="ECO:0000313" key="4">
    <source>
        <dbReference type="EMBL" id="TYS48269.1"/>
    </source>
</evidence>
<dbReference type="Proteomes" id="UP000322997">
    <property type="component" value="Unassembled WGS sequence"/>
</dbReference>
<evidence type="ECO:0000259" key="3">
    <source>
        <dbReference type="PROSITE" id="PS51186"/>
    </source>
</evidence>
<keyword evidence="1 4" id="KW-0808">Transferase</keyword>
<dbReference type="EMBL" id="VTEQ01000010">
    <property type="protein sequence ID" value="TYS48269.1"/>
    <property type="molecule type" value="Genomic_DNA"/>
</dbReference>
<dbReference type="AlphaFoldDB" id="A0A5D4RCE6"/>
<sequence length="156" mass="18118">MELIIEQFSKCTVRHYELLLEAKPSKSMIDLYLPQSHCVEAKDGIRIIGVIILKLKEPNILEIVSIAVKEDIRGNGIGSLLIEYALEFAENYGVNSIEISVGSTNFKALYLYQKYGFRMKYIVRDFFTKQYDQKIMYNNIELKDLVRLEKNCVETH</sequence>
<evidence type="ECO:0000256" key="1">
    <source>
        <dbReference type="ARBA" id="ARBA00022679"/>
    </source>
</evidence>
<dbReference type="PROSITE" id="PS51186">
    <property type="entry name" value="GNAT"/>
    <property type="match status" value="1"/>
</dbReference>
<name>A0A5D4RCE6_9BACI</name>
<dbReference type="Pfam" id="PF00583">
    <property type="entry name" value="Acetyltransf_1"/>
    <property type="match status" value="1"/>
</dbReference>
<dbReference type="SUPFAM" id="SSF55729">
    <property type="entry name" value="Acyl-CoA N-acyltransferases (Nat)"/>
    <property type="match status" value="1"/>
</dbReference>
<dbReference type="PANTHER" id="PTHR43420">
    <property type="entry name" value="ACETYLTRANSFERASE"/>
    <property type="match status" value="1"/>
</dbReference>
<dbReference type="PANTHER" id="PTHR43420:SF41">
    <property type="entry name" value="IAA ACETYLTRANSFERASE"/>
    <property type="match status" value="1"/>
</dbReference>
<dbReference type="CDD" id="cd04301">
    <property type="entry name" value="NAT_SF"/>
    <property type="match status" value="1"/>
</dbReference>
<dbReference type="InterPro" id="IPR000182">
    <property type="entry name" value="GNAT_dom"/>
</dbReference>
<protein>
    <submittedName>
        <fullName evidence="4">GNAT family N-acetyltransferase</fullName>
    </submittedName>
</protein>
<reference evidence="4 5" key="1">
    <citation type="submission" date="2019-08" db="EMBL/GenBank/DDBJ databases">
        <title>Bacillus genomes from the desert of Cuatro Cienegas, Coahuila.</title>
        <authorList>
            <person name="Olmedo-Alvarez G."/>
        </authorList>
    </citation>
    <scope>NUCLEOTIDE SEQUENCE [LARGE SCALE GENOMIC DNA]</scope>
    <source>
        <strain evidence="4 5">CH108_3D</strain>
    </source>
</reference>
<organism evidence="4 5">
    <name type="scientific">Rossellomorea marisflavi</name>
    <dbReference type="NCBI Taxonomy" id="189381"/>
    <lineage>
        <taxon>Bacteria</taxon>
        <taxon>Bacillati</taxon>
        <taxon>Bacillota</taxon>
        <taxon>Bacilli</taxon>
        <taxon>Bacillales</taxon>
        <taxon>Bacillaceae</taxon>
        <taxon>Rossellomorea</taxon>
    </lineage>
</organism>
<proteinExistence type="predicted"/>
<comment type="caution">
    <text evidence="4">The sequence shown here is derived from an EMBL/GenBank/DDBJ whole genome shotgun (WGS) entry which is preliminary data.</text>
</comment>